<protein>
    <submittedName>
        <fullName evidence="2">Uncharacterized protein</fullName>
    </submittedName>
</protein>
<keyword evidence="3" id="KW-1185">Reference proteome</keyword>
<evidence type="ECO:0000313" key="2">
    <source>
        <dbReference type="EMBL" id="PBK68869.1"/>
    </source>
</evidence>
<gene>
    <name evidence="2" type="ORF">ARMSODRAFT_198478</name>
</gene>
<dbReference type="AlphaFoldDB" id="A0A2H3BDC9"/>
<name>A0A2H3BDC9_9AGAR</name>
<accession>A0A2H3BDC9</accession>
<keyword evidence="1" id="KW-1133">Transmembrane helix</keyword>
<keyword evidence="1" id="KW-0472">Membrane</keyword>
<dbReference type="EMBL" id="KZ293431">
    <property type="protein sequence ID" value="PBK68869.1"/>
    <property type="molecule type" value="Genomic_DNA"/>
</dbReference>
<keyword evidence="1" id="KW-0812">Transmembrane</keyword>
<proteinExistence type="predicted"/>
<evidence type="ECO:0000313" key="3">
    <source>
        <dbReference type="Proteomes" id="UP000218334"/>
    </source>
</evidence>
<organism evidence="2 3">
    <name type="scientific">Armillaria solidipes</name>
    <dbReference type="NCBI Taxonomy" id="1076256"/>
    <lineage>
        <taxon>Eukaryota</taxon>
        <taxon>Fungi</taxon>
        <taxon>Dikarya</taxon>
        <taxon>Basidiomycota</taxon>
        <taxon>Agaricomycotina</taxon>
        <taxon>Agaricomycetes</taxon>
        <taxon>Agaricomycetidae</taxon>
        <taxon>Agaricales</taxon>
        <taxon>Marasmiineae</taxon>
        <taxon>Physalacriaceae</taxon>
        <taxon>Armillaria</taxon>
    </lineage>
</organism>
<sequence length="63" mass="7246">MSSTNANSGLVFVSIITLSLFMFLTRPSILLGDWGHRLHWLPYFVPIVRQRVFRASVCSIMVY</sequence>
<evidence type="ECO:0000256" key="1">
    <source>
        <dbReference type="SAM" id="Phobius"/>
    </source>
</evidence>
<feature type="transmembrane region" description="Helical" evidence="1">
    <location>
        <begin position="6"/>
        <end position="24"/>
    </location>
</feature>
<dbReference type="Proteomes" id="UP000218334">
    <property type="component" value="Unassembled WGS sequence"/>
</dbReference>
<reference evidence="2" key="1">
    <citation type="journal article" date="2017" name="Nat. Ecol. Evol.">
        <title>Lineage-specific genetic innovations streamline the genomes of Armillaria species to pathogenesis.</title>
        <authorList>
            <consortium name="DOE Joint Genome Institute"/>
            <person name="Sipos G."/>
            <person name="Prasanna A.N."/>
            <person name="Walter M.C."/>
            <person name="O'Connor E."/>
            <person name="Balint B."/>
            <person name="Krizsan K."/>
            <person name="Kiss B."/>
            <person name="Hess J."/>
            <person name="Varga T."/>
            <person name="Slot J."/>
            <person name="Riley R."/>
            <person name="Boka B."/>
            <person name="Rigling D."/>
            <person name="Barry K."/>
            <person name="Lee J."/>
            <person name="Mihaltcheva S."/>
            <person name="LaButti K."/>
            <person name="Lipzen A."/>
            <person name="Waldron R."/>
            <person name="Moloney N.M."/>
            <person name="Sperisen C."/>
            <person name="Kredics L."/>
            <person name="Vagvolgyi C."/>
            <person name="Patrignani A."/>
            <person name="Fitzpatrick D."/>
            <person name="Nagy I."/>
            <person name="Doyle S."/>
            <person name="Anderson J."/>
            <person name="Grigoriev I.V."/>
            <person name="Guldener U."/>
            <person name="Munsterkotter M."/>
            <person name="Nagy L.G."/>
        </authorList>
    </citation>
    <scope>NUCLEOTIDE SEQUENCE [LARGE SCALE GENOMIC DNA]</scope>
    <source>
        <strain evidence="2">28-4</strain>
    </source>
</reference>